<sequence>MVIATLETMTWVYDSPLETSQAADAAVDGGSLGGSLLDLGANSASPEVCPGNLQLLAARVVNKFMTEPVVNNSLMQIELTCIESNGASQIAPPPPTFQWFRRTTRGQLVFKTQTMYISEGGAAGISTPICNYSRTSMLRYTVEAADSGLGFRRQVTSQQQMTYTAHSPDYTFSMLVTPYFVDEEVKDSRV</sequence>
<name>A0ABY7G212_MYAAR</name>
<evidence type="ECO:0000313" key="2">
    <source>
        <dbReference type="Proteomes" id="UP001164746"/>
    </source>
</evidence>
<protein>
    <recommendedName>
        <fullName evidence="3">Ig-like domain-containing protein</fullName>
    </recommendedName>
</protein>
<organism evidence="1 2">
    <name type="scientific">Mya arenaria</name>
    <name type="common">Soft-shell clam</name>
    <dbReference type="NCBI Taxonomy" id="6604"/>
    <lineage>
        <taxon>Eukaryota</taxon>
        <taxon>Metazoa</taxon>
        <taxon>Spiralia</taxon>
        <taxon>Lophotrochozoa</taxon>
        <taxon>Mollusca</taxon>
        <taxon>Bivalvia</taxon>
        <taxon>Autobranchia</taxon>
        <taxon>Heteroconchia</taxon>
        <taxon>Euheterodonta</taxon>
        <taxon>Imparidentia</taxon>
        <taxon>Neoheterodontei</taxon>
        <taxon>Myida</taxon>
        <taxon>Myoidea</taxon>
        <taxon>Myidae</taxon>
        <taxon>Mya</taxon>
    </lineage>
</organism>
<proteinExistence type="predicted"/>
<dbReference type="EMBL" id="CP111026">
    <property type="protein sequence ID" value="WAR28495.1"/>
    <property type="molecule type" value="Genomic_DNA"/>
</dbReference>
<gene>
    <name evidence="1" type="ORF">MAR_014199</name>
</gene>
<reference evidence="1" key="1">
    <citation type="submission" date="2022-11" db="EMBL/GenBank/DDBJ databases">
        <title>Centuries of genome instability and evolution in soft-shell clam transmissible cancer (bioRxiv).</title>
        <authorList>
            <person name="Hart S.F.M."/>
            <person name="Yonemitsu M.A."/>
            <person name="Giersch R.M."/>
            <person name="Beal B.F."/>
            <person name="Arriagada G."/>
            <person name="Davis B.W."/>
            <person name="Ostrander E.A."/>
            <person name="Goff S.P."/>
            <person name="Metzger M.J."/>
        </authorList>
    </citation>
    <scope>NUCLEOTIDE SEQUENCE</scope>
    <source>
        <strain evidence="1">MELC-2E11</strain>
        <tissue evidence="1">Siphon/mantle</tissue>
    </source>
</reference>
<keyword evidence="2" id="KW-1185">Reference proteome</keyword>
<dbReference type="Proteomes" id="UP001164746">
    <property type="component" value="Chromosome 15"/>
</dbReference>
<accession>A0ABY7G212</accession>
<evidence type="ECO:0000313" key="1">
    <source>
        <dbReference type="EMBL" id="WAR28495.1"/>
    </source>
</evidence>
<evidence type="ECO:0008006" key="3">
    <source>
        <dbReference type="Google" id="ProtNLM"/>
    </source>
</evidence>